<keyword evidence="2" id="KW-1185">Reference proteome</keyword>
<dbReference type="CDD" id="cd07067">
    <property type="entry name" value="HP_PGM_like"/>
    <property type="match status" value="1"/>
</dbReference>
<dbReference type="InterPro" id="IPR013078">
    <property type="entry name" value="His_Pase_superF_clade-1"/>
</dbReference>
<evidence type="ECO:0000313" key="1">
    <source>
        <dbReference type="EMBL" id="GIJ11006.1"/>
    </source>
</evidence>
<organism evidence="1 2">
    <name type="scientific">Micromonospora andamanensis</name>
    <dbReference type="NCBI Taxonomy" id="1287068"/>
    <lineage>
        <taxon>Bacteria</taxon>
        <taxon>Bacillati</taxon>
        <taxon>Actinomycetota</taxon>
        <taxon>Actinomycetes</taxon>
        <taxon>Micromonosporales</taxon>
        <taxon>Micromonosporaceae</taxon>
        <taxon>Micromonospora</taxon>
    </lineage>
</organism>
<dbReference type="InterPro" id="IPR029033">
    <property type="entry name" value="His_PPase_superfam"/>
</dbReference>
<dbReference type="Gene3D" id="3.40.50.1240">
    <property type="entry name" value="Phosphoglycerate mutase-like"/>
    <property type="match status" value="1"/>
</dbReference>
<dbReference type="InterPro" id="IPR050275">
    <property type="entry name" value="PGM_Phosphatase"/>
</dbReference>
<dbReference type="EMBL" id="BOOZ01000026">
    <property type="protein sequence ID" value="GIJ11006.1"/>
    <property type="molecule type" value="Genomic_DNA"/>
</dbReference>
<protein>
    <submittedName>
        <fullName evidence="1">Phosphoglycerate mutase</fullName>
    </submittedName>
</protein>
<dbReference type="PANTHER" id="PTHR48100:SF1">
    <property type="entry name" value="HISTIDINE PHOSPHATASE FAMILY PROTEIN-RELATED"/>
    <property type="match status" value="1"/>
</dbReference>
<dbReference type="SMART" id="SM00855">
    <property type="entry name" value="PGAM"/>
    <property type="match status" value="1"/>
</dbReference>
<comment type="caution">
    <text evidence="1">The sequence shown here is derived from an EMBL/GenBank/DDBJ whole genome shotgun (WGS) entry which is preliminary data.</text>
</comment>
<accession>A0ABQ4HZI8</accession>
<evidence type="ECO:0000313" key="2">
    <source>
        <dbReference type="Proteomes" id="UP000647017"/>
    </source>
</evidence>
<proteinExistence type="predicted"/>
<gene>
    <name evidence="1" type="ORF">Van01_42200</name>
</gene>
<reference evidence="1 2" key="1">
    <citation type="submission" date="2021-01" db="EMBL/GenBank/DDBJ databases">
        <title>Whole genome shotgun sequence of Verrucosispora andamanensis NBRC 109075.</title>
        <authorList>
            <person name="Komaki H."/>
            <person name="Tamura T."/>
        </authorList>
    </citation>
    <scope>NUCLEOTIDE SEQUENCE [LARGE SCALE GENOMIC DNA]</scope>
    <source>
        <strain evidence="1 2">NBRC 109075</strain>
    </source>
</reference>
<sequence>MGSGVSGIPTPTEIVLVRHARSVPPTADGPDEFTRPLTTDGLRQAQELVAVLTEPRPAAVWSSPYRRAIQTVQPTADALGLPVRTLTELREWDDGLSFTEVWESHYVRSWANLSYARPGGESLEQLSIRAVEAVRTLVRHNPGRVVLVGSHGTFISRALAGFGVPVSWATVRQMPMPAIYRLRFTDPSTRPTVCGWT</sequence>
<dbReference type="PANTHER" id="PTHR48100">
    <property type="entry name" value="BROAD-SPECIFICITY PHOSPHATASE YOR283W-RELATED"/>
    <property type="match status" value="1"/>
</dbReference>
<dbReference type="Proteomes" id="UP000647017">
    <property type="component" value="Unassembled WGS sequence"/>
</dbReference>
<dbReference type="SUPFAM" id="SSF53254">
    <property type="entry name" value="Phosphoglycerate mutase-like"/>
    <property type="match status" value="1"/>
</dbReference>
<dbReference type="Pfam" id="PF00300">
    <property type="entry name" value="His_Phos_1"/>
    <property type="match status" value="1"/>
</dbReference>
<name>A0ABQ4HZI8_9ACTN</name>